<gene>
    <name evidence="1" type="ORF">Scep_026692</name>
</gene>
<sequence length="134" mass="15110">MNRRDALFAKIMANERAKQQRANEDDDVIEIDKPVVNAPSHIPSSSEPISIGYEDSYDLVLHGSTPRDRDAAAGFDTEQSLSLAYQAVAMKQENYLIDNGSDLFLDGWAKAVELLGPEFNFTREQVEEVKQRMF</sequence>
<dbReference type="EMBL" id="JBBNAG010000011">
    <property type="protein sequence ID" value="KAK9095223.1"/>
    <property type="molecule type" value="Genomic_DNA"/>
</dbReference>
<dbReference type="Proteomes" id="UP001419268">
    <property type="component" value="Unassembled WGS sequence"/>
</dbReference>
<reference evidence="1 2" key="1">
    <citation type="submission" date="2024-01" db="EMBL/GenBank/DDBJ databases">
        <title>Genome assemblies of Stephania.</title>
        <authorList>
            <person name="Yang L."/>
        </authorList>
    </citation>
    <scope>NUCLEOTIDE SEQUENCE [LARGE SCALE GENOMIC DNA]</scope>
    <source>
        <strain evidence="1">JXDWG</strain>
        <tissue evidence="1">Leaf</tissue>
    </source>
</reference>
<organism evidence="1 2">
    <name type="scientific">Stephania cephalantha</name>
    <dbReference type="NCBI Taxonomy" id="152367"/>
    <lineage>
        <taxon>Eukaryota</taxon>
        <taxon>Viridiplantae</taxon>
        <taxon>Streptophyta</taxon>
        <taxon>Embryophyta</taxon>
        <taxon>Tracheophyta</taxon>
        <taxon>Spermatophyta</taxon>
        <taxon>Magnoliopsida</taxon>
        <taxon>Ranunculales</taxon>
        <taxon>Menispermaceae</taxon>
        <taxon>Menispermoideae</taxon>
        <taxon>Cissampelideae</taxon>
        <taxon>Stephania</taxon>
    </lineage>
</organism>
<keyword evidence="2" id="KW-1185">Reference proteome</keyword>
<dbReference type="AlphaFoldDB" id="A0AAP0ERB4"/>
<evidence type="ECO:0000313" key="1">
    <source>
        <dbReference type="EMBL" id="KAK9095223.1"/>
    </source>
</evidence>
<name>A0AAP0ERB4_9MAGN</name>
<protein>
    <submittedName>
        <fullName evidence="1">Uncharacterized protein</fullName>
    </submittedName>
</protein>
<proteinExistence type="predicted"/>
<accession>A0AAP0ERB4</accession>
<evidence type="ECO:0000313" key="2">
    <source>
        <dbReference type="Proteomes" id="UP001419268"/>
    </source>
</evidence>
<comment type="caution">
    <text evidence="1">The sequence shown here is derived from an EMBL/GenBank/DDBJ whole genome shotgun (WGS) entry which is preliminary data.</text>
</comment>